<evidence type="ECO:0000256" key="1">
    <source>
        <dbReference type="ARBA" id="ARBA00002637"/>
    </source>
</evidence>
<keyword evidence="7" id="KW-0789">Thiol protease inhibitor</keyword>
<feature type="region of interest" description="Disordered" evidence="12">
    <location>
        <begin position="360"/>
        <end position="423"/>
    </location>
</feature>
<feature type="compositionally biased region" description="Basic and acidic residues" evidence="12">
    <location>
        <begin position="371"/>
        <end position="414"/>
    </location>
</feature>
<dbReference type="AlphaFoldDB" id="A0AA47NW54"/>
<evidence type="ECO:0000256" key="9">
    <source>
        <dbReference type="ARBA" id="ARBA00022843"/>
    </source>
</evidence>
<evidence type="ECO:0000313" key="14">
    <source>
        <dbReference type="Proteomes" id="UP001174136"/>
    </source>
</evidence>
<protein>
    <recommendedName>
        <fullName evidence="3">Calpastatin</fullName>
    </recommendedName>
    <alternativeName>
        <fullName evidence="11">Calpain inhibitor</fullName>
    </alternativeName>
</protein>
<evidence type="ECO:0000256" key="4">
    <source>
        <dbReference type="ARBA" id="ARBA00022499"/>
    </source>
</evidence>
<reference evidence="13" key="1">
    <citation type="journal article" date="2023" name="Front. Mar. Sci.">
        <title>A new Merluccius polli reference genome to investigate the effects of global change in West African waters.</title>
        <authorList>
            <person name="Mateo J.L."/>
            <person name="Blanco-Fernandez C."/>
            <person name="Garcia-Vazquez E."/>
            <person name="Machado-Schiaffino G."/>
        </authorList>
    </citation>
    <scope>NUCLEOTIDE SEQUENCE</scope>
    <source>
        <strain evidence="13">C29</strain>
        <tissue evidence="13">Fin</tissue>
    </source>
</reference>
<feature type="region of interest" description="Disordered" evidence="12">
    <location>
        <begin position="774"/>
        <end position="797"/>
    </location>
</feature>
<evidence type="ECO:0000256" key="8">
    <source>
        <dbReference type="ARBA" id="ARBA00022737"/>
    </source>
</evidence>
<dbReference type="PANTHER" id="PTHR10077">
    <property type="entry name" value="CALPASTATIN"/>
    <property type="match status" value="1"/>
</dbReference>
<gene>
    <name evidence="13" type="primary">CAST</name>
    <name evidence="13" type="ORF">N1851_022105</name>
</gene>
<accession>A0AA47NW54</accession>
<organism evidence="13 14">
    <name type="scientific">Merluccius polli</name>
    <name type="common">Benguela hake</name>
    <name type="synonym">Merluccius cadenati</name>
    <dbReference type="NCBI Taxonomy" id="89951"/>
    <lineage>
        <taxon>Eukaryota</taxon>
        <taxon>Metazoa</taxon>
        <taxon>Chordata</taxon>
        <taxon>Craniata</taxon>
        <taxon>Vertebrata</taxon>
        <taxon>Euteleostomi</taxon>
        <taxon>Actinopterygii</taxon>
        <taxon>Neopterygii</taxon>
        <taxon>Teleostei</taxon>
        <taxon>Neoteleostei</taxon>
        <taxon>Acanthomorphata</taxon>
        <taxon>Zeiogadaria</taxon>
        <taxon>Gadariae</taxon>
        <taxon>Gadiformes</taxon>
        <taxon>Gadoidei</taxon>
        <taxon>Merlucciidae</taxon>
        <taxon>Merluccius</taxon>
    </lineage>
</organism>
<dbReference type="EMBL" id="JAOPHQ010003999">
    <property type="protein sequence ID" value="KAK0140896.1"/>
    <property type="molecule type" value="Genomic_DNA"/>
</dbReference>
<evidence type="ECO:0000256" key="11">
    <source>
        <dbReference type="ARBA" id="ARBA00033013"/>
    </source>
</evidence>
<keyword evidence="6" id="KW-0646">Protease inhibitor</keyword>
<sequence length="825" mass="85975">MGQLLSWIRGPRDDPALRDVAVEQQSEPSQTTPTPGAQVTTVKPAQFETPSQVSQVKASAAATPSPPAGGTRATSAAGTAASAAQARPTPKDTMSAAAAATQPVRDTPKADPAKPAMAVAPAAVAAAVGVSGKGKTEVAKPAETKVQVEVAPPAAKAAKEVKAWRGVVWCCCSDVMHVQEPALDPFDALANILPAVGPLVPPEPVYTGPEVHEPETGVLCGVRDDTLPPNYRYENLPPAPVDVKPKDVPKPMSTDEALDSLSFGFCTAPTAATAATPVQQEKMDSTDAIDALSAGFSNFAAPPTASVKVFTSTSQTPAALTVCECPACTKIIAPCKQNLANRKDLDDAMSLDALAALGDTLGAPEPVPESPKLRPEDIVSEEKVDEEKGVLVGEREDTLPPDYRFPEDKLKDLPAPKPEPTLAPGEALDFLSDGFMTCPTAAPVVQTSCCVAPSAPPAQAEVESLSALDALAGDFMTPTQASAVQAPLPSPAKKTPKDDSMSLDALAALGDTLAAPEPAPEPPKLRPEDIVSEGKVASEKGVLVGEREDTLPPDYRFPEDKLKDLPAPKPEPTLAPGEALDFLSDGFMTCPTAAPVVQTSCCVAPSAPPAQPTLNTGEALDMLSDDFMTPALAPAVQAPVCCPAPPPASADAAALDALAGDFIATAVVAPAVECAANQPTQTSRQMSSSALDALSDSLMDIQPVPEPAPLPMKDIAKEKKVVEERLIKMGEDDDTLPPEYRPTEEDIKTPMGDAAALDLLSSEFAVTPCPAAHSAADSKAGTQLPDAQETKPKGEKAKVRKKQYDFRKMTMWRPIRTTCIHRFPR</sequence>
<keyword evidence="14" id="KW-1185">Reference proteome</keyword>
<keyword evidence="10" id="KW-0007">Acetylation</keyword>
<dbReference type="PANTHER" id="PTHR10077:SF0">
    <property type="entry name" value="CALPASTATIN"/>
    <property type="match status" value="1"/>
</dbReference>
<feature type="compositionally biased region" description="Low complexity" evidence="12">
    <location>
        <begin position="51"/>
        <end position="88"/>
    </location>
</feature>
<dbReference type="InterPro" id="IPR001259">
    <property type="entry name" value="Prot_inh_calpain"/>
</dbReference>
<dbReference type="Pfam" id="PF00748">
    <property type="entry name" value="Calpain_inhib"/>
    <property type="match status" value="3"/>
</dbReference>
<keyword evidence="8" id="KW-0677">Repeat</keyword>
<evidence type="ECO:0000256" key="3">
    <source>
        <dbReference type="ARBA" id="ARBA00017619"/>
    </source>
</evidence>
<comment type="similarity">
    <text evidence="2">Belongs to the protease inhibitor I27 (calpastatin) family.</text>
</comment>
<keyword evidence="5" id="KW-0597">Phosphoprotein</keyword>
<dbReference type="InterPro" id="IPR026998">
    <property type="entry name" value="Calpastatin"/>
</dbReference>
<comment type="function">
    <text evidence="1">Specific inhibition of calpain (calcium-dependent cysteine protease). Plays a key role in postmortem tenderization of meat and have been proposed to be involved in muscle protein degradation in living tissue.</text>
</comment>
<feature type="compositionally biased region" description="Polar residues" evidence="12">
    <location>
        <begin position="23"/>
        <end position="43"/>
    </location>
</feature>
<evidence type="ECO:0000256" key="2">
    <source>
        <dbReference type="ARBA" id="ARBA00009487"/>
    </source>
</evidence>
<evidence type="ECO:0000256" key="5">
    <source>
        <dbReference type="ARBA" id="ARBA00022553"/>
    </source>
</evidence>
<feature type="region of interest" description="Disordered" evidence="12">
    <location>
        <begin position="513"/>
        <end position="569"/>
    </location>
</feature>
<dbReference type="GO" id="GO:0010859">
    <property type="term" value="F:calcium-dependent cysteine-type endopeptidase inhibitor activity"/>
    <property type="evidence" value="ECO:0007669"/>
    <property type="project" value="TreeGrafter"/>
</dbReference>
<feature type="compositionally biased region" description="Basic and acidic residues" evidence="12">
    <location>
        <begin position="788"/>
        <end position="797"/>
    </location>
</feature>
<keyword evidence="4" id="KW-1017">Isopeptide bond</keyword>
<dbReference type="Proteomes" id="UP001174136">
    <property type="component" value="Unassembled WGS sequence"/>
</dbReference>
<evidence type="ECO:0000313" key="13">
    <source>
        <dbReference type="EMBL" id="KAK0140896.1"/>
    </source>
</evidence>
<evidence type="ECO:0000256" key="6">
    <source>
        <dbReference type="ARBA" id="ARBA00022690"/>
    </source>
</evidence>
<comment type="caution">
    <text evidence="13">The sequence shown here is derived from an EMBL/GenBank/DDBJ whole genome shotgun (WGS) entry which is preliminary data.</text>
</comment>
<proteinExistence type="inferred from homology"/>
<feature type="compositionally biased region" description="Basic and acidic residues" evidence="12">
    <location>
        <begin position="545"/>
        <end position="566"/>
    </location>
</feature>
<dbReference type="GO" id="GO:0005737">
    <property type="term" value="C:cytoplasm"/>
    <property type="evidence" value="ECO:0007669"/>
    <property type="project" value="TreeGrafter"/>
</dbReference>
<evidence type="ECO:0000256" key="7">
    <source>
        <dbReference type="ARBA" id="ARBA00022704"/>
    </source>
</evidence>
<evidence type="ECO:0000256" key="12">
    <source>
        <dbReference type="SAM" id="MobiDB-lite"/>
    </source>
</evidence>
<evidence type="ECO:0000256" key="10">
    <source>
        <dbReference type="ARBA" id="ARBA00022990"/>
    </source>
</evidence>
<keyword evidence="9" id="KW-0832">Ubl conjugation</keyword>
<feature type="region of interest" description="Disordered" evidence="12">
    <location>
        <begin position="1"/>
        <end position="113"/>
    </location>
</feature>
<name>A0AA47NW54_MERPO</name>
<feature type="compositionally biased region" description="Basic and acidic residues" evidence="12">
    <location>
        <begin position="10"/>
        <end position="21"/>
    </location>
</feature>